<dbReference type="InterPro" id="IPR002939">
    <property type="entry name" value="DnaJ_C"/>
</dbReference>
<protein>
    <recommendedName>
        <fullName evidence="11">J domain-containing protein</fullName>
    </recommendedName>
</protein>
<dbReference type="InterPro" id="IPR044713">
    <property type="entry name" value="DNJA1/2-like"/>
</dbReference>
<dbReference type="PANTHER" id="PTHR43888">
    <property type="entry name" value="DNAJ-LIKE-2, ISOFORM A-RELATED"/>
    <property type="match status" value="1"/>
</dbReference>
<dbReference type="GO" id="GO:0008270">
    <property type="term" value="F:zinc ion binding"/>
    <property type="evidence" value="ECO:0007669"/>
    <property type="project" value="UniProtKB-KW"/>
</dbReference>
<reference evidence="9 10" key="1">
    <citation type="submission" date="2020-11" db="EMBL/GenBank/DDBJ databases">
        <title>Kefir isolates.</title>
        <authorList>
            <person name="Marcisauskas S."/>
            <person name="Kim Y."/>
            <person name="Blasche S."/>
        </authorList>
    </citation>
    <scope>NUCLEOTIDE SEQUENCE [LARGE SCALE GENOMIC DNA]</scope>
    <source>
        <strain evidence="9 10">OG2</strain>
    </source>
</reference>
<keyword evidence="4 5" id="KW-0862">Zinc</keyword>
<sequence>MDPYEVLEISEEATEVEIRKAYKKQALKYHPDKVTDPTEKEANEIKFKEITHAYEILTNKGGAGHSSFDDPEDADFMNFFTQDFSGYDNGPPPPPPNTMKNEDVIIEIKLTMKELYNGKNIKFQLSRNVICELCEGNGWKRRKNGNLYDPPLIDCKKCSAKGYTERKLKTPFGFSTIQRRACPKCMSRGKIRARPTTDKNKCKKCHGEGLLKINENVTISIPRGYVENDKVTLKKQADQTLDGKEPGDIIFVVKQEENQSSDSPNLEKRCNDLYMTTTISLLEAISGFENKFLTETYDDRKLTWSTAKGKVIKPGDILKIANEGWPISNESRHDVSFGDLYVTINIEFPPDNWFSEKNDLIQIQNILPEGRQSTKVELDPRNSENITNYEIVNELPSQEKSQEDGNPYRNANPYNSPGGMPQGAPECTTQ</sequence>
<dbReference type="PROSITE" id="PS50076">
    <property type="entry name" value="DNAJ_2"/>
    <property type="match status" value="1"/>
</dbReference>
<name>A0A9P6WBW1_MAUEX</name>
<feature type="compositionally biased region" description="Polar residues" evidence="6">
    <location>
        <begin position="389"/>
        <end position="399"/>
    </location>
</feature>
<feature type="region of interest" description="Disordered" evidence="6">
    <location>
        <begin position="389"/>
        <end position="430"/>
    </location>
</feature>
<dbReference type="SUPFAM" id="SSF57938">
    <property type="entry name" value="DnaJ/Hsp40 cysteine-rich domain"/>
    <property type="match status" value="1"/>
</dbReference>
<dbReference type="OrthoDB" id="550424at2759"/>
<organism evidence="9 10">
    <name type="scientific">Maudiozyma exigua</name>
    <name type="common">Yeast</name>
    <name type="synonym">Kazachstania exigua</name>
    <dbReference type="NCBI Taxonomy" id="34358"/>
    <lineage>
        <taxon>Eukaryota</taxon>
        <taxon>Fungi</taxon>
        <taxon>Dikarya</taxon>
        <taxon>Ascomycota</taxon>
        <taxon>Saccharomycotina</taxon>
        <taxon>Saccharomycetes</taxon>
        <taxon>Saccharomycetales</taxon>
        <taxon>Saccharomycetaceae</taxon>
        <taxon>Maudiozyma</taxon>
    </lineage>
</organism>
<dbReference type="InterPro" id="IPR036410">
    <property type="entry name" value="HSP_DnaJ_Cys-rich_dom_sf"/>
</dbReference>
<evidence type="ECO:0000256" key="4">
    <source>
        <dbReference type="ARBA" id="ARBA00022833"/>
    </source>
</evidence>
<evidence type="ECO:0000259" key="7">
    <source>
        <dbReference type="PROSITE" id="PS50076"/>
    </source>
</evidence>
<evidence type="ECO:0000259" key="8">
    <source>
        <dbReference type="PROSITE" id="PS51188"/>
    </source>
</evidence>
<dbReference type="PRINTS" id="PR00625">
    <property type="entry name" value="JDOMAIN"/>
</dbReference>
<feature type="domain" description="J" evidence="7">
    <location>
        <begin position="2"/>
        <end position="72"/>
    </location>
</feature>
<dbReference type="InterPro" id="IPR036869">
    <property type="entry name" value="J_dom_sf"/>
</dbReference>
<evidence type="ECO:0008006" key="11">
    <source>
        <dbReference type="Google" id="ProtNLM"/>
    </source>
</evidence>
<evidence type="ECO:0000256" key="1">
    <source>
        <dbReference type="ARBA" id="ARBA00022723"/>
    </source>
</evidence>
<keyword evidence="3 5" id="KW-0863">Zinc-finger</keyword>
<keyword evidence="1 5" id="KW-0479">Metal-binding</keyword>
<accession>A0A9P6WBW1</accession>
<dbReference type="InterPro" id="IPR008971">
    <property type="entry name" value="HSP40/DnaJ_pept-bd"/>
</dbReference>
<dbReference type="InterPro" id="IPR001305">
    <property type="entry name" value="HSP_DnaJ_Cys-rich_dom"/>
</dbReference>
<dbReference type="Gene3D" id="2.10.230.10">
    <property type="entry name" value="Heat shock protein DnaJ, cysteine-rich domain"/>
    <property type="match status" value="1"/>
</dbReference>
<dbReference type="Pfam" id="PF00226">
    <property type="entry name" value="DnaJ"/>
    <property type="match status" value="1"/>
</dbReference>
<evidence type="ECO:0000256" key="2">
    <source>
        <dbReference type="ARBA" id="ARBA00022737"/>
    </source>
</evidence>
<keyword evidence="10" id="KW-1185">Reference proteome</keyword>
<evidence type="ECO:0000256" key="6">
    <source>
        <dbReference type="SAM" id="MobiDB-lite"/>
    </source>
</evidence>
<dbReference type="EMBL" id="PUHR01000059">
    <property type="protein sequence ID" value="KAG0668725.1"/>
    <property type="molecule type" value="Genomic_DNA"/>
</dbReference>
<proteinExistence type="predicted"/>
<evidence type="ECO:0000256" key="5">
    <source>
        <dbReference type="PROSITE-ProRule" id="PRU00546"/>
    </source>
</evidence>
<comment type="caution">
    <text evidence="9">The sequence shown here is derived from an EMBL/GenBank/DDBJ whole genome shotgun (WGS) entry which is preliminary data.</text>
</comment>
<dbReference type="PROSITE" id="PS51188">
    <property type="entry name" value="ZF_CR"/>
    <property type="match status" value="1"/>
</dbReference>
<evidence type="ECO:0000313" key="9">
    <source>
        <dbReference type="EMBL" id="KAG0668725.1"/>
    </source>
</evidence>
<dbReference type="SUPFAM" id="SSF46565">
    <property type="entry name" value="Chaperone J-domain"/>
    <property type="match status" value="1"/>
</dbReference>
<dbReference type="GO" id="GO:0030544">
    <property type="term" value="F:Hsp70 protein binding"/>
    <property type="evidence" value="ECO:0007669"/>
    <property type="project" value="InterPro"/>
</dbReference>
<dbReference type="CDD" id="cd06257">
    <property type="entry name" value="DnaJ"/>
    <property type="match status" value="1"/>
</dbReference>
<gene>
    <name evidence="9" type="ORF">C6P45_004393</name>
</gene>
<dbReference type="SMART" id="SM00271">
    <property type="entry name" value="DnaJ"/>
    <property type="match status" value="1"/>
</dbReference>
<evidence type="ECO:0000256" key="3">
    <source>
        <dbReference type="ARBA" id="ARBA00022771"/>
    </source>
</evidence>
<evidence type="ECO:0000313" key="10">
    <source>
        <dbReference type="Proteomes" id="UP000750334"/>
    </source>
</evidence>
<dbReference type="AlphaFoldDB" id="A0A9P6WBW1"/>
<dbReference type="CDD" id="cd10747">
    <property type="entry name" value="DnaJ_C"/>
    <property type="match status" value="1"/>
</dbReference>
<dbReference type="Gene3D" id="1.10.287.110">
    <property type="entry name" value="DnaJ domain"/>
    <property type="match status" value="1"/>
</dbReference>
<dbReference type="Gene3D" id="2.60.260.20">
    <property type="entry name" value="Urease metallochaperone UreE, N-terminal domain"/>
    <property type="match status" value="2"/>
</dbReference>
<dbReference type="SUPFAM" id="SSF49493">
    <property type="entry name" value="HSP40/DnaJ peptide-binding domain"/>
    <property type="match status" value="2"/>
</dbReference>
<dbReference type="InterPro" id="IPR001623">
    <property type="entry name" value="DnaJ_domain"/>
</dbReference>
<dbReference type="GO" id="GO:0051082">
    <property type="term" value="F:unfolded protein binding"/>
    <property type="evidence" value="ECO:0007669"/>
    <property type="project" value="InterPro"/>
</dbReference>
<keyword evidence="2" id="KW-0677">Repeat</keyword>
<dbReference type="Proteomes" id="UP000750334">
    <property type="component" value="Unassembled WGS sequence"/>
</dbReference>
<dbReference type="GO" id="GO:0006457">
    <property type="term" value="P:protein folding"/>
    <property type="evidence" value="ECO:0007669"/>
    <property type="project" value="InterPro"/>
</dbReference>
<feature type="domain" description="CR-type" evidence="8">
    <location>
        <begin position="118"/>
        <end position="214"/>
    </location>
</feature>
<dbReference type="Pfam" id="PF01556">
    <property type="entry name" value="DnaJ_C"/>
    <property type="match status" value="1"/>
</dbReference>
<feature type="zinc finger region" description="CR-type" evidence="5">
    <location>
        <begin position="118"/>
        <end position="214"/>
    </location>
</feature>